<accession>A0A3Q3X2S9</accession>
<evidence type="ECO:0000313" key="1">
    <source>
        <dbReference type="Ensembl" id="ENSMMOP00000016229.1"/>
    </source>
</evidence>
<sequence>MSDKKFLTLCDTFAPLEHSYTCNKFKCHIHSMKYKPPQLFWNVLWALNSKSVYLQKTVWLHFAGPMKHVVSPFFLCSPATRRGTCVTSLQRSRSAC</sequence>
<organism evidence="1 2">
    <name type="scientific">Mola mola</name>
    <name type="common">Ocean sunfish</name>
    <name type="synonym">Tetraodon mola</name>
    <dbReference type="NCBI Taxonomy" id="94237"/>
    <lineage>
        <taxon>Eukaryota</taxon>
        <taxon>Metazoa</taxon>
        <taxon>Chordata</taxon>
        <taxon>Craniata</taxon>
        <taxon>Vertebrata</taxon>
        <taxon>Euteleostomi</taxon>
        <taxon>Actinopterygii</taxon>
        <taxon>Neopterygii</taxon>
        <taxon>Teleostei</taxon>
        <taxon>Neoteleostei</taxon>
        <taxon>Acanthomorphata</taxon>
        <taxon>Eupercaria</taxon>
        <taxon>Tetraodontiformes</taxon>
        <taxon>Molidae</taxon>
        <taxon>Mola</taxon>
    </lineage>
</organism>
<reference evidence="1" key="2">
    <citation type="submission" date="2025-09" db="UniProtKB">
        <authorList>
            <consortium name="Ensembl"/>
        </authorList>
    </citation>
    <scope>IDENTIFICATION</scope>
</reference>
<dbReference type="Proteomes" id="UP000261620">
    <property type="component" value="Unplaced"/>
</dbReference>
<name>A0A3Q3X2S9_MOLML</name>
<evidence type="ECO:0000313" key="2">
    <source>
        <dbReference type="Proteomes" id="UP000261620"/>
    </source>
</evidence>
<reference evidence="1" key="1">
    <citation type="submission" date="2025-08" db="UniProtKB">
        <authorList>
            <consortium name="Ensembl"/>
        </authorList>
    </citation>
    <scope>IDENTIFICATION</scope>
</reference>
<keyword evidence="2" id="KW-1185">Reference proteome</keyword>
<dbReference type="AlphaFoldDB" id="A0A3Q3X2S9"/>
<proteinExistence type="predicted"/>
<dbReference type="Ensembl" id="ENSMMOT00000016499.1">
    <property type="protein sequence ID" value="ENSMMOP00000016229.1"/>
    <property type="gene ID" value="ENSMMOG00000012388.1"/>
</dbReference>
<protein>
    <submittedName>
        <fullName evidence="1">Uncharacterized protein</fullName>
    </submittedName>
</protein>